<organism evidence="1">
    <name type="scientific">Rhizophora mucronata</name>
    <name type="common">Asiatic mangrove</name>
    <dbReference type="NCBI Taxonomy" id="61149"/>
    <lineage>
        <taxon>Eukaryota</taxon>
        <taxon>Viridiplantae</taxon>
        <taxon>Streptophyta</taxon>
        <taxon>Embryophyta</taxon>
        <taxon>Tracheophyta</taxon>
        <taxon>Spermatophyta</taxon>
        <taxon>Magnoliopsida</taxon>
        <taxon>eudicotyledons</taxon>
        <taxon>Gunneridae</taxon>
        <taxon>Pentapetalae</taxon>
        <taxon>rosids</taxon>
        <taxon>fabids</taxon>
        <taxon>Malpighiales</taxon>
        <taxon>Rhizophoraceae</taxon>
        <taxon>Rhizophora</taxon>
    </lineage>
</organism>
<name>A0A2P2QUI0_RHIMU</name>
<sequence length="12" mass="1360">MLESLENLAVKL</sequence>
<protein>
    <submittedName>
        <fullName evidence="1">Uncharacterized protein</fullName>
    </submittedName>
</protein>
<proteinExistence type="predicted"/>
<dbReference type="EMBL" id="GGEC01090169">
    <property type="protein sequence ID" value="MBX70653.1"/>
    <property type="molecule type" value="Transcribed_RNA"/>
</dbReference>
<accession>A0A2P2QUI0</accession>
<evidence type="ECO:0000313" key="1">
    <source>
        <dbReference type="EMBL" id="MBX70653.1"/>
    </source>
</evidence>
<reference evidence="1" key="1">
    <citation type="submission" date="2018-02" db="EMBL/GenBank/DDBJ databases">
        <title>Rhizophora mucronata_Transcriptome.</title>
        <authorList>
            <person name="Meera S.P."/>
            <person name="Sreeshan A."/>
            <person name="Augustine A."/>
        </authorList>
    </citation>
    <scope>NUCLEOTIDE SEQUENCE</scope>
    <source>
        <tissue evidence="1">Leaf</tissue>
    </source>
</reference>